<dbReference type="PANTHER" id="PTHR30466">
    <property type="entry name" value="FLAVIN REDUCTASE"/>
    <property type="match status" value="1"/>
</dbReference>
<accession>A0A4R5BDI0</accession>
<dbReference type="OrthoDB" id="9792858at2"/>
<dbReference type="InterPro" id="IPR014757">
    <property type="entry name" value="Tscrpt_reg_IclR_C"/>
</dbReference>
<dbReference type="AlphaFoldDB" id="A0A4R5BDI0"/>
<dbReference type="RefSeq" id="WP_131896220.1">
    <property type="nucleotide sequence ID" value="NZ_SMKU01000119.1"/>
</dbReference>
<dbReference type="SUPFAM" id="SSF55781">
    <property type="entry name" value="GAF domain-like"/>
    <property type="match status" value="1"/>
</dbReference>
<protein>
    <recommendedName>
        <fullName evidence="3">IclR-ED domain-containing protein</fullName>
    </recommendedName>
</protein>
<proteinExistence type="inferred from homology"/>
<dbReference type="PROSITE" id="PS51078">
    <property type="entry name" value="ICLR_ED"/>
    <property type="match status" value="1"/>
</dbReference>
<dbReference type="GO" id="GO:0042602">
    <property type="term" value="F:riboflavin reductase (NADPH) activity"/>
    <property type="evidence" value="ECO:0007669"/>
    <property type="project" value="TreeGrafter"/>
</dbReference>
<evidence type="ECO:0000256" key="1">
    <source>
        <dbReference type="ARBA" id="ARBA00008898"/>
    </source>
</evidence>
<sequence>MSDHDASAVPKAVAGTDFRAATAEKRSGWWRTVLGEYPTGVCIVSALDESGRPQGLVVGTFSSVSIEPPLVTFMPMRSSRSYTAIADCDRFRVSVLGAGHEELCRSFASADPERRFEVGRWITDEHGIPALEDAVAWFCCRRTRTIEAGDHDIVLAAVEDLGVGDGSAGMPMLFLKGGYGTFTMPRVDFDADRLGSHLRVADQMRDEVQRLAESIPALVTLCSLAQDRIVVLHASNLRAYEPQALNVGTTFPFAAPLGVVFAAWGDDLRRAMWRRAGRDVDFLDDDLVSTMLAEARERGYAVSIGPAMAERFDEIVSNPAKGQSELRELWADAAGDYAVLGGSANWAAAVSSIQVPIFGPDGVPNFALAVSRIPAGLSVAALDSIAARCREVAATLAKTIAEETT</sequence>
<dbReference type="InterPro" id="IPR029016">
    <property type="entry name" value="GAF-like_dom_sf"/>
</dbReference>
<dbReference type="GO" id="GO:0010181">
    <property type="term" value="F:FMN binding"/>
    <property type="evidence" value="ECO:0007669"/>
    <property type="project" value="InterPro"/>
</dbReference>
<dbReference type="EMBL" id="SMKU01000119">
    <property type="protein sequence ID" value="TDD82850.1"/>
    <property type="molecule type" value="Genomic_DNA"/>
</dbReference>
<feature type="domain" description="IclR-ED" evidence="3">
    <location>
        <begin position="186"/>
        <end position="402"/>
    </location>
</feature>
<dbReference type="InterPro" id="IPR050268">
    <property type="entry name" value="NADH-dep_flavin_reductase"/>
</dbReference>
<dbReference type="Gene3D" id="2.30.110.10">
    <property type="entry name" value="Electron Transport, Fmn-binding Protein, Chain A"/>
    <property type="match status" value="1"/>
</dbReference>
<evidence type="ECO:0000313" key="5">
    <source>
        <dbReference type="Proteomes" id="UP000294513"/>
    </source>
</evidence>
<evidence type="ECO:0000256" key="2">
    <source>
        <dbReference type="ARBA" id="ARBA00023002"/>
    </source>
</evidence>
<evidence type="ECO:0000259" key="3">
    <source>
        <dbReference type="PROSITE" id="PS51078"/>
    </source>
</evidence>
<dbReference type="PANTHER" id="PTHR30466:SF11">
    <property type="entry name" value="FLAVIN-DEPENDENT MONOOXYGENASE, REDUCTASE SUBUNIT HSAB"/>
    <property type="match status" value="1"/>
</dbReference>
<organism evidence="4 5">
    <name type="scientific">Actinomadura rubrisoli</name>
    <dbReference type="NCBI Taxonomy" id="2530368"/>
    <lineage>
        <taxon>Bacteria</taxon>
        <taxon>Bacillati</taxon>
        <taxon>Actinomycetota</taxon>
        <taxon>Actinomycetes</taxon>
        <taxon>Streptosporangiales</taxon>
        <taxon>Thermomonosporaceae</taxon>
        <taxon>Actinomadura</taxon>
    </lineage>
</organism>
<dbReference type="SUPFAM" id="SSF50475">
    <property type="entry name" value="FMN-binding split barrel"/>
    <property type="match status" value="1"/>
</dbReference>
<dbReference type="Pfam" id="PF01613">
    <property type="entry name" value="Flavin_Reduct"/>
    <property type="match status" value="1"/>
</dbReference>
<dbReference type="Proteomes" id="UP000294513">
    <property type="component" value="Unassembled WGS sequence"/>
</dbReference>
<comment type="caution">
    <text evidence="4">The sequence shown here is derived from an EMBL/GenBank/DDBJ whole genome shotgun (WGS) entry which is preliminary data.</text>
</comment>
<evidence type="ECO:0000313" key="4">
    <source>
        <dbReference type="EMBL" id="TDD82850.1"/>
    </source>
</evidence>
<comment type="similarity">
    <text evidence="1">Belongs to the non-flavoprotein flavin reductase family.</text>
</comment>
<gene>
    <name evidence="4" type="ORF">E1298_22105</name>
</gene>
<dbReference type="InterPro" id="IPR002563">
    <property type="entry name" value="Flavin_Rdtase-like_dom"/>
</dbReference>
<dbReference type="SMART" id="SM00903">
    <property type="entry name" value="Flavin_Reduct"/>
    <property type="match status" value="1"/>
</dbReference>
<keyword evidence="5" id="KW-1185">Reference proteome</keyword>
<name>A0A4R5BDI0_9ACTN</name>
<dbReference type="Gene3D" id="3.30.450.40">
    <property type="match status" value="1"/>
</dbReference>
<dbReference type="InterPro" id="IPR012349">
    <property type="entry name" value="Split_barrel_FMN-bd"/>
</dbReference>
<reference evidence="4 5" key="1">
    <citation type="submission" date="2019-03" db="EMBL/GenBank/DDBJ databases">
        <title>Draft genome sequences of novel Actinobacteria.</title>
        <authorList>
            <person name="Sahin N."/>
            <person name="Ay H."/>
            <person name="Saygin H."/>
        </authorList>
    </citation>
    <scope>NUCLEOTIDE SEQUENCE [LARGE SCALE GENOMIC DNA]</scope>
    <source>
        <strain evidence="4 5">H3C3</strain>
    </source>
</reference>
<keyword evidence="2" id="KW-0560">Oxidoreductase</keyword>